<dbReference type="InterPro" id="IPR002347">
    <property type="entry name" value="SDR_fam"/>
</dbReference>
<dbReference type="PRINTS" id="PR00081">
    <property type="entry name" value="GDHRDH"/>
</dbReference>
<sequence>MRPVLITGSSSGIGRACALDLDRAGFSVFAGVRRPSDADALRAEASPNLKPVILDVTDAESVRQAADFIGDSVGPAGLCGVVNNAGISVACVLEYLPLEQLRRQFEVNVFGVLTVTQSMLPLLRSARGRVVNISSLSGLTAGPYVGPYAASKHALEAISDSLRLELRGFGIDVAVIEPADIDTPIWEKSQRMADTLRDEVLESIGDRIPQEVQDVYRNDIVSMRQATERFAASAIPVHRVVRAVNHALTSRRPKTRYRVGAKTWGVAHVLRRLPDRLRDHVVLRSLGMR</sequence>
<dbReference type="InterPro" id="IPR036291">
    <property type="entry name" value="NAD(P)-bd_dom_sf"/>
</dbReference>
<dbReference type="PRINTS" id="PR00080">
    <property type="entry name" value="SDRFAMILY"/>
</dbReference>
<dbReference type="Pfam" id="PF00106">
    <property type="entry name" value="adh_short"/>
    <property type="match status" value="1"/>
</dbReference>
<evidence type="ECO:0000256" key="1">
    <source>
        <dbReference type="RuleBase" id="RU000363"/>
    </source>
</evidence>
<dbReference type="InterPro" id="IPR020904">
    <property type="entry name" value="Sc_DH/Rdtase_CS"/>
</dbReference>
<dbReference type="SMART" id="SM00822">
    <property type="entry name" value="PKS_KR"/>
    <property type="match status" value="1"/>
</dbReference>
<evidence type="ECO:0000313" key="3">
    <source>
        <dbReference type="EMBL" id="KAA5539028.1"/>
    </source>
</evidence>
<feature type="domain" description="Ketoreductase" evidence="2">
    <location>
        <begin position="2"/>
        <end position="179"/>
    </location>
</feature>
<comment type="similarity">
    <text evidence="1">Belongs to the short-chain dehydrogenases/reductases (SDR) family.</text>
</comment>
<proteinExistence type="inferred from homology"/>
<dbReference type="EMBL" id="VWOX01000023">
    <property type="protein sequence ID" value="KAA5539028.1"/>
    <property type="molecule type" value="Genomic_DNA"/>
</dbReference>
<dbReference type="Proteomes" id="UP000324479">
    <property type="component" value="Unassembled WGS sequence"/>
</dbReference>
<dbReference type="Gene3D" id="3.40.50.720">
    <property type="entry name" value="NAD(P)-binding Rossmann-like Domain"/>
    <property type="match status" value="1"/>
</dbReference>
<gene>
    <name evidence="3" type="ORF">FYK55_25835</name>
</gene>
<dbReference type="PANTHER" id="PTHR43313">
    <property type="entry name" value="SHORT-CHAIN DEHYDROGENASE/REDUCTASE FAMILY 9C"/>
    <property type="match status" value="1"/>
</dbReference>
<dbReference type="PROSITE" id="PS00061">
    <property type="entry name" value="ADH_SHORT"/>
    <property type="match status" value="1"/>
</dbReference>
<protein>
    <submittedName>
        <fullName evidence="3">SDR family NAD(P)-dependent oxidoreductase</fullName>
    </submittedName>
</protein>
<evidence type="ECO:0000259" key="2">
    <source>
        <dbReference type="SMART" id="SM00822"/>
    </source>
</evidence>
<dbReference type="GO" id="GO:0016491">
    <property type="term" value="F:oxidoreductase activity"/>
    <property type="evidence" value="ECO:0007669"/>
    <property type="project" value="TreeGrafter"/>
</dbReference>
<evidence type="ECO:0000313" key="4">
    <source>
        <dbReference type="Proteomes" id="UP000324479"/>
    </source>
</evidence>
<dbReference type="PANTHER" id="PTHR43313:SF1">
    <property type="entry name" value="3BETA-HYDROXYSTEROID DEHYDROGENASE DHS-16"/>
    <property type="match status" value="1"/>
</dbReference>
<dbReference type="GO" id="GO:0008202">
    <property type="term" value="P:steroid metabolic process"/>
    <property type="evidence" value="ECO:0007669"/>
    <property type="project" value="TreeGrafter"/>
</dbReference>
<accession>A0A5M6CUV3</accession>
<name>A0A5M6CUV3_9BACT</name>
<comment type="caution">
    <text evidence="3">The sequence shown here is derived from an EMBL/GenBank/DDBJ whole genome shotgun (WGS) entry which is preliminary data.</text>
</comment>
<dbReference type="AlphaFoldDB" id="A0A5M6CUV3"/>
<dbReference type="RefSeq" id="WP_150079540.1">
    <property type="nucleotide sequence ID" value="NZ_VWOX01000023.1"/>
</dbReference>
<organism evidence="3 4">
    <name type="scientific">Roseiconus nitratireducens</name>
    <dbReference type="NCBI Taxonomy" id="2605748"/>
    <lineage>
        <taxon>Bacteria</taxon>
        <taxon>Pseudomonadati</taxon>
        <taxon>Planctomycetota</taxon>
        <taxon>Planctomycetia</taxon>
        <taxon>Pirellulales</taxon>
        <taxon>Pirellulaceae</taxon>
        <taxon>Roseiconus</taxon>
    </lineage>
</organism>
<keyword evidence="4" id="KW-1185">Reference proteome</keyword>
<dbReference type="SUPFAM" id="SSF51735">
    <property type="entry name" value="NAD(P)-binding Rossmann-fold domains"/>
    <property type="match status" value="1"/>
</dbReference>
<dbReference type="InterPro" id="IPR057326">
    <property type="entry name" value="KR_dom"/>
</dbReference>
<reference evidence="3 4" key="1">
    <citation type="submission" date="2019-08" db="EMBL/GenBank/DDBJ databases">
        <authorList>
            <person name="Dhanesh K."/>
            <person name="Kumar G."/>
            <person name="Sasikala C."/>
            <person name="Venkata Ramana C."/>
        </authorList>
    </citation>
    <scope>NUCLEOTIDE SEQUENCE [LARGE SCALE GENOMIC DNA]</scope>
    <source>
        <strain evidence="3 4">JC645</strain>
    </source>
</reference>